<protein>
    <submittedName>
        <fullName evidence="2">Uncharacterized protein</fullName>
    </submittedName>
</protein>
<keyword evidence="3" id="KW-1185">Reference proteome</keyword>
<sequence>MNDDDSKSPTSGQSRQAGDNKKSEDTSYNDKFGYDAEEMNSFTDYTRSVMKKLREQNFSESIRQLFKTDQPNHSELIRLLLSIEEKIEELFDKVLRQVLNFLEKDIINLENHSKEEKDYTKKLLKEYKIMMEKILTEQMTNVDTIRIKLHTGIISQGEIEKYISAFDKEMNAIIEVTKKMFKSINKSELDLFKRNLRNVLENSRDEIESSNSLFIENLKKMAGNFSNKTPGQNSTHTIIKLPNMSKIFASMPKLKNSRSQINDLKHPSSFSSVKGKLPSFNIKKHLNSETITGRANVNSLV</sequence>
<feature type="compositionally biased region" description="Polar residues" evidence="1">
    <location>
        <begin position="8"/>
        <end position="17"/>
    </location>
</feature>
<reference evidence="2" key="1">
    <citation type="journal article" date="2023" name="bioRxiv">
        <title>Scaffold-level genome assemblies of two parasitoid biocontrol wasps reveal the parthenogenesis mechanism and an associated novel virus.</title>
        <authorList>
            <person name="Inwood S."/>
            <person name="Skelly J."/>
            <person name="Guhlin J."/>
            <person name="Harrop T."/>
            <person name="Goldson S."/>
            <person name="Dearden P."/>
        </authorList>
    </citation>
    <scope>NUCLEOTIDE SEQUENCE</scope>
    <source>
        <strain evidence="2">Lincoln</strain>
        <tissue evidence="2">Whole body</tissue>
    </source>
</reference>
<evidence type="ECO:0000313" key="3">
    <source>
        <dbReference type="Proteomes" id="UP001168972"/>
    </source>
</evidence>
<name>A0AA39KZW6_MICHY</name>
<dbReference type="AlphaFoldDB" id="A0AA39KZW6"/>
<dbReference type="EMBL" id="JAQQBR010000003">
    <property type="protein sequence ID" value="KAK0179787.1"/>
    <property type="molecule type" value="Genomic_DNA"/>
</dbReference>
<organism evidence="2 3">
    <name type="scientific">Microctonus hyperodae</name>
    <name type="common">Parasitoid wasp</name>
    <dbReference type="NCBI Taxonomy" id="165561"/>
    <lineage>
        <taxon>Eukaryota</taxon>
        <taxon>Metazoa</taxon>
        <taxon>Ecdysozoa</taxon>
        <taxon>Arthropoda</taxon>
        <taxon>Hexapoda</taxon>
        <taxon>Insecta</taxon>
        <taxon>Pterygota</taxon>
        <taxon>Neoptera</taxon>
        <taxon>Endopterygota</taxon>
        <taxon>Hymenoptera</taxon>
        <taxon>Apocrita</taxon>
        <taxon>Ichneumonoidea</taxon>
        <taxon>Braconidae</taxon>
        <taxon>Euphorinae</taxon>
        <taxon>Microctonus</taxon>
    </lineage>
</organism>
<evidence type="ECO:0000313" key="2">
    <source>
        <dbReference type="EMBL" id="KAK0179787.1"/>
    </source>
</evidence>
<reference evidence="2" key="2">
    <citation type="submission" date="2023-03" db="EMBL/GenBank/DDBJ databases">
        <authorList>
            <person name="Inwood S.N."/>
            <person name="Skelly J.G."/>
            <person name="Guhlin J."/>
            <person name="Harrop T.W.R."/>
            <person name="Goldson S.G."/>
            <person name="Dearden P.K."/>
        </authorList>
    </citation>
    <scope>NUCLEOTIDE SEQUENCE</scope>
    <source>
        <strain evidence="2">Lincoln</strain>
        <tissue evidence="2">Whole body</tissue>
    </source>
</reference>
<accession>A0AA39KZW6</accession>
<feature type="region of interest" description="Disordered" evidence="1">
    <location>
        <begin position="1"/>
        <end position="31"/>
    </location>
</feature>
<dbReference type="Proteomes" id="UP001168972">
    <property type="component" value="Unassembled WGS sequence"/>
</dbReference>
<proteinExistence type="predicted"/>
<evidence type="ECO:0000256" key="1">
    <source>
        <dbReference type="SAM" id="MobiDB-lite"/>
    </source>
</evidence>
<gene>
    <name evidence="2" type="ORF">PV327_005505</name>
</gene>
<comment type="caution">
    <text evidence="2">The sequence shown here is derived from an EMBL/GenBank/DDBJ whole genome shotgun (WGS) entry which is preliminary data.</text>
</comment>